<organism evidence="11 12">
    <name type="scientific">Aphidius gifuensis</name>
    <name type="common">Parasitoid wasp</name>
    <dbReference type="NCBI Taxonomy" id="684658"/>
    <lineage>
        <taxon>Eukaryota</taxon>
        <taxon>Metazoa</taxon>
        <taxon>Ecdysozoa</taxon>
        <taxon>Arthropoda</taxon>
        <taxon>Hexapoda</taxon>
        <taxon>Insecta</taxon>
        <taxon>Pterygota</taxon>
        <taxon>Neoptera</taxon>
        <taxon>Endopterygota</taxon>
        <taxon>Hymenoptera</taxon>
        <taxon>Apocrita</taxon>
        <taxon>Ichneumonoidea</taxon>
        <taxon>Braconidae</taxon>
        <taxon>Aphidiinae</taxon>
        <taxon>Aphidius</taxon>
    </lineage>
</organism>
<dbReference type="OrthoDB" id="342730at2759"/>
<evidence type="ECO:0000313" key="11">
    <source>
        <dbReference type="EMBL" id="KAF7996872.1"/>
    </source>
</evidence>
<dbReference type="PROSITE" id="PS50089">
    <property type="entry name" value="ZF_RING_2"/>
    <property type="match status" value="1"/>
</dbReference>
<feature type="compositionally biased region" description="Polar residues" evidence="8">
    <location>
        <begin position="672"/>
        <end position="689"/>
    </location>
</feature>
<name>A0A835CUW6_APHGI</name>
<dbReference type="SUPFAM" id="SSF101898">
    <property type="entry name" value="NHL repeat"/>
    <property type="match status" value="1"/>
</dbReference>
<evidence type="ECO:0000256" key="6">
    <source>
        <dbReference type="PROSITE-ProRule" id="PRU00504"/>
    </source>
</evidence>
<evidence type="ECO:0000256" key="1">
    <source>
        <dbReference type="ARBA" id="ARBA00022723"/>
    </source>
</evidence>
<dbReference type="InterPro" id="IPR001258">
    <property type="entry name" value="NHL_repeat"/>
</dbReference>
<keyword evidence="4" id="KW-0862">Zinc</keyword>
<evidence type="ECO:0000256" key="4">
    <source>
        <dbReference type="ARBA" id="ARBA00022833"/>
    </source>
</evidence>
<dbReference type="AlphaFoldDB" id="A0A835CUW6"/>
<dbReference type="InterPro" id="IPR018957">
    <property type="entry name" value="Znf_C3HC4_RING-type"/>
</dbReference>
<dbReference type="GO" id="GO:0005654">
    <property type="term" value="C:nucleoplasm"/>
    <property type="evidence" value="ECO:0007669"/>
    <property type="project" value="TreeGrafter"/>
</dbReference>
<dbReference type="SUPFAM" id="SSF57845">
    <property type="entry name" value="B-box zinc-binding domain"/>
    <property type="match status" value="1"/>
</dbReference>
<dbReference type="InterPro" id="IPR047153">
    <property type="entry name" value="TRIM45/56/19-like"/>
</dbReference>
<feature type="region of interest" description="Disordered" evidence="8">
    <location>
        <begin position="30"/>
        <end position="75"/>
    </location>
</feature>
<feature type="compositionally biased region" description="Low complexity" evidence="8">
    <location>
        <begin position="525"/>
        <end position="548"/>
    </location>
</feature>
<dbReference type="Proteomes" id="UP000639338">
    <property type="component" value="Unassembled WGS sequence"/>
</dbReference>
<dbReference type="GO" id="GO:0008270">
    <property type="term" value="F:zinc ion binding"/>
    <property type="evidence" value="ECO:0007669"/>
    <property type="project" value="UniProtKB-KW"/>
</dbReference>
<dbReference type="SMART" id="SM00336">
    <property type="entry name" value="BBOX"/>
    <property type="match status" value="2"/>
</dbReference>
<feature type="compositionally biased region" description="Polar residues" evidence="8">
    <location>
        <begin position="46"/>
        <end position="69"/>
    </location>
</feature>
<gene>
    <name evidence="11" type="ORF">HCN44_002518</name>
</gene>
<reference evidence="11 12" key="1">
    <citation type="submission" date="2020-08" db="EMBL/GenBank/DDBJ databases">
        <title>Aphidius gifuensis genome sequencing and assembly.</title>
        <authorList>
            <person name="Du Z."/>
        </authorList>
    </citation>
    <scope>NUCLEOTIDE SEQUENCE [LARGE SCALE GENOMIC DNA]</scope>
    <source>
        <strain evidence="11">YNYX2018</strain>
        <tissue evidence="11">Adults</tissue>
    </source>
</reference>
<dbReference type="CDD" id="cd20482">
    <property type="entry name" value="CC_brat-like"/>
    <property type="match status" value="1"/>
</dbReference>
<evidence type="ECO:0000259" key="10">
    <source>
        <dbReference type="PROSITE" id="PS50119"/>
    </source>
</evidence>
<evidence type="ECO:0000313" key="12">
    <source>
        <dbReference type="Proteomes" id="UP000639338"/>
    </source>
</evidence>
<dbReference type="InterPro" id="IPR013083">
    <property type="entry name" value="Znf_RING/FYVE/PHD"/>
</dbReference>
<dbReference type="Gene3D" id="3.30.40.10">
    <property type="entry name" value="Zinc/RING finger domain, C3HC4 (zinc finger)"/>
    <property type="match status" value="1"/>
</dbReference>
<sequence>MASTTMAVSSGTTQMGQGLQVAIDNILIDNNNHQNDDDNSTESLDDWNNMTNNNGSPSTNQNGTPSNVGDTLEDMPGRNGNNCDETCTICDDKLTSPKVLNCLHVYCEICLTKLYDNTNEQHINDGNSGYCHISCPICGQETQIGNKGVSSLPCDYVLTNIIDMSAIENENVPCTSCKAKENAIARCSDCANFLCPNCNTAHQFMRCFENHKVITFDDLKRTSEAVPIHKPIFCQYHTTENMKFYCYTCEEPICNECLVVQHKAPDHHYERLSDAEPRQREDLRFLMAESKSKLSDCEQVSTQLENALSELQSQHDQAKDLINESFQSYKAILEKCRDNSINELDKLHSERELEVMDTFHNIEKTVEKIEDACKFTSRLIEHADTTELLTLKHTVSTQLLNLISNTPNANIKFSIEFVTDYKRFEYIIKDLFGIIKTECTPEMVKKQLPNNLTIINNHNNNHIDNNNSQINVSIPCPSTISTTSPISLCGSMQSSFEGDTPGYLLSSTSPSGQNNIIPPTPPPSSQQQQQQQQQQPPSSSSSQIVSSLSQNSQMRCLTSIQEYNLQQLASLAEKGDLHDTSTNSSPTPSFTLADLLAGDLNSTHAINNLQALAKLGNSMGHQDLSNGINGNGGGGGGGNNGGGLILPRGSSPGLNDNNNMVTGLSTNNLLNGGYQSMSSSTSPILSQGTDDLKNDQMHNMGLGNGIGGTGSFNSSRSPNPKQTPMQIRSKFGQLGPSKGQFNSPHGFCLGTDEDIIVADTNNHRIQIFDKTGQFKSQFGIPGKEEGQLWYPRKVAVMRNCGKFVVCDRGNERSRMQIFTKNGHFIKKIAIRYIDIVAGLAVTSQGHIVAVDSVSPTVFVISDTGHLLRWFDCSDYMREPSDIAISGKEFFVCDFKGHCVVVFNEDGQFLRRIGCENITNFPNGIDISDAGDVLIGDSHGNRFHVAVFSRDGSLISEFECPYVKVSRCCGLKITSEGYIVTLAKNNHHVLVLNTLYIL</sequence>
<keyword evidence="1" id="KW-0479">Metal-binding</keyword>
<evidence type="ECO:0000259" key="9">
    <source>
        <dbReference type="PROSITE" id="PS50089"/>
    </source>
</evidence>
<feature type="domain" description="B box-type" evidence="10">
    <location>
        <begin position="229"/>
        <end position="272"/>
    </location>
</feature>
<comment type="caution">
    <text evidence="11">The sequence shown here is derived from an EMBL/GenBank/DDBJ whole genome shotgun (WGS) entry which is preliminary data.</text>
</comment>
<feature type="domain" description="RING-type" evidence="9">
    <location>
        <begin position="87"/>
        <end position="138"/>
    </location>
</feature>
<feature type="domain" description="B box-type" evidence="10">
    <location>
        <begin position="169"/>
        <end position="216"/>
    </location>
</feature>
<feature type="compositionally biased region" description="Polar residues" evidence="8">
    <location>
        <begin position="716"/>
        <end position="726"/>
    </location>
</feature>
<dbReference type="PROSITE" id="PS00518">
    <property type="entry name" value="ZF_RING_1"/>
    <property type="match status" value="1"/>
</dbReference>
<dbReference type="InterPro" id="IPR017907">
    <property type="entry name" value="Znf_RING_CS"/>
</dbReference>
<dbReference type="InterPro" id="IPR003649">
    <property type="entry name" value="Bbox_C"/>
</dbReference>
<feature type="repeat" description="NHL" evidence="6">
    <location>
        <begin position="728"/>
        <end position="771"/>
    </location>
</feature>
<keyword evidence="2" id="KW-0677">Repeat</keyword>
<keyword evidence="12" id="KW-1185">Reference proteome</keyword>
<dbReference type="SUPFAM" id="SSF57850">
    <property type="entry name" value="RING/U-box"/>
    <property type="match status" value="1"/>
</dbReference>
<dbReference type="CDD" id="cd14959">
    <property type="entry name" value="NHL_brat_like"/>
    <property type="match status" value="1"/>
</dbReference>
<feature type="coiled-coil region" evidence="7">
    <location>
        <begin position="294"/>
        <end position="324"/>
    </location>
</feature>
<proteinExistence type="predicted"/>
<dbReference type="PANTHER" id="PTHR25462">
    <property type="entry name" value="BONUS, ISOFORM C-RELATED"/>
    <property type="match status" value="1"/>
</dbReference>
<dbReference type="EMBL" id="JACMRX010000001">
    <property type="protein sequence ID" value="KAF7996872.1"/>
    <property type="molecule type" value="Genomic_DNA"/>
</dbReference>
<evidence type="ECO:0000256" key="5">
    <source>
        <dbReference type="PROSITE-ProRule" id="PRU00024"/>
    </source>
</evidence>
<feature type="region of interest" description="Disordered" evidence="8">
    <location>
        <begin position="672"/>
        <end position="727"/>
    </location>
</feature>
<dbReference type="Pfam" id="PF00643">
    <property type="entry name" value="zf-B_box"/>
    <property type="match status" value="1"/>
</dbReference>
<dbReference type="InterPro" id="IPR001841">
    <property type="entry name" value="Znf_RING"/>
</dbReference>
<dbReference type="InterPro" id="IPR011042">
    <property type="entry name" value="6-blade_b-propeller_TolB-like"/>
</dbReference>
<feature type="region of interest" description="Disordered" evidence="8">
    <location>
        <begin position="627"/>
        <end position="657"/>
    </location>
</feature>
<dbReference type="PROSITE" id="PS51125">
    <property type="entry name" value="NHL"/>
    <property type="match status" value="1"/>
</dbReference>
<dbReference type="InterPro" id="IPR000315">
    <property type="entry name" value="Znf_B-box"/>
</dbReference>
<dbReference type="CDD" id="cd19798">
    <property type="entry name" value="Bbox2_BRAT-like"/>
    <property type="match status" value="1"/>
</dbReference>
<feature type="compositionally biased region" description="Gly residues" evidence="8">
    <location>
        <begin position="629"/>
        <end position="644"/>
    </location>
</feature>
<accession>A0A835CUW6</accession>
<dbReference type="SMART" id="SM00502">
    <property type="entry name" value="BBC"/>
    <property type="match status" value="1"/>
</dbReference>
<protein>
    <submittedName>
        <fullName evidence="11">Uncharacterized protein</fullName>
    </submittedName>
</protein>
<evidence type="ECO:0000256" key="2">
    <source>
        <dbReference type="ARBA" id="ARBA00022737"/>
    </source>
</evidence>
<dbReference type="Gene3D" id="2.120.10.30">
    <property type="entry name" value="TolB, C-terminal domain"/>
    <property type="match status" value="1"/>
</dbReference>
<dbReference type="SMART" id="SM00184">
    <property type="entry name" value="RING"/>
    <property type="match status" value="1"/>
</dbReference>
<evidence type="ECO:0000256" key="3">
    <source>
        <dbReference type="ARBA" id="ARBA00022771"/>
    </source>
</evidence>
<dbReference type="PROSITE" id="PS50119">
    <property type="entry name" value="ZF_BBOX"/>
    <property type="match status" value="2"/>
</dbReference>
<evidence type="ECO:0000256" key="7">
    <source>
        <dbReference type="SAM" id="Coils"/>
    </source>
</evidence>
<dbReference type="Gene3D" id="3.30.160.60">
    <property type="entry name" value="Classic Zinc Finger"/>
    <property type="match status" value="1"/>
</dbReference>
<keyword evidence="7" id="KW-0175">Coiled coil</keyword>
<evidence type="ECO:0000256" key="8">
    <source>
        <dbReference type="SAM" id="MobiDB-lite"/>
    </source>
</evidence>
<dbReference type="PANTHER" id="PTHR25462:SF296">
    <property type="entry name" value="MEIOTIC P26, ISOFORM F"/>
    <property type="match status" value="1"/>
</dbReference>
<dbReference type="Pfam" id="PF00097">
    <property type="entry name" value="zf-C3HC4"/>
    <property type="match status" value="1"/>
</dbReference>
<dbReference type="Pfam" id="PF01436">
    <property type="entry name" value="NHL"/>
    <property type="match status" value="1"/>
</dbReference>
<keyword evidence="3 5" id="KW-0863">Zinc-finger</keyword>
<dbReference type="GO" id="GO:0061630">
    <property type="term" value="F:ubiquitin protein ligase activity"/>
    <property type="evidence" value="ECO:0007669"/>
    <property type="project" value="TreeGrafter"/>
</dbReference>
<dbReference type="CDD" id="cd19813">
    <property type="entry name" value="Bbox1_BRAT-like"/>
    <property type="match status" value="1"/>
</dbReference>
<feature type="region of interest" description="Disordered" evidence="8">
    <location>
        <begin position="499"/>
        <end position="548"/>
    </location>
</feature>